<accession>A0A8H6TI55</accession>
<name>A0A8H6TI55_9AGAR</name>
<comment type="caution">
    <text evidence="5">The sequence shown here is derived from an EMBL/GenBank/DDBJ whole genome shotgun (WGS) entry which is preliminary data.</text>
</comment>
<proteinExistence type="inferred from homology"/>
<dbReference type="RefSeq" id="XP_037226188.1">
    <property type="nucleotide sequence ID" value="XM_037358278.1"/>
</dbReference>
<gene>
    <name evidence="5" type="ORF">MIND_00134700</name>
</gene>
<evidence type="ECO:0000256" key="1">
    <source>
        <dbReference type="ARBA" id="ARBA00006328"/>
    </source>
</evidence>
<dbReference type="PANTHER" id="PTHR42748">
    <property type="entry name" value="NITROGEN METABOLITE REPRESSION PROTEIN NMRA FAMILY MEMBER"/>
    <property type="match status" value="1"/>
</dbReference>
<dbReference type="Pfam" id="PF05368">
    <property type="entry name" value="NmrA"/>
    <property type="match status" value="1"/>
</dbReference>
<dbReference type="EMBL" id="JACAZF010000001">
    <property type="protein sequence ID" value="KAF7316165.1"/>
    <property type="molecule type" value="Genomic_DNA"/>
</dbReference>
<comment type="similarity">
    <text evidence="1">Belongs to the NmrA-type oxidoreductase family.</text>
</comment>
<evidence type="ECO:0000256" key="2">
    <source>
        <dbReference type="ARBA" id="ARBA00022857"/>
    </source>
</evidence>
<sequence length="306" mass="33496">MPTFLVTAATGRQGQSTAQILLASGAQINALVRDPTAPQSVALQKLGARLFKGSLKDAAAVAAATEGVSAVFLNTFPDFENPLGELPQAENAIAAAKAAGTVQSIVASTVVGANDVDDWTTIAGEFPFLARYYTSKSSVERAVRDSGFQYTILRPGMLFHNFIGDAVRFSFPDYPKERVLTVSYPAEYRLQQFDAADVGQVAAKALLDPRGFAGREIDLHHEPLTFKEIAQRLSAAAGTEIKVRYRSEEETREATKTLPALEVQVWWPRSNKSDTTELQKLGLRLTTFEEFLEREKVALRKTLNLE</sequence>
<dbReference type="Gene3D" id="3.90.25.10">
    <property type="entry name" value="UDP-galactose 4-epimerase, domain 1"/>
    <property type="match status" value="1"/>
</dbReference>
<organism evidence="5 6">
    <name type="scientific">Mycena indigotica</name>
    <dbReference type="NCBI Taxonomy" id="2126181"/>
    <lineage>
        <taxon>Eukaryota</taxon>
        <taxon>Fungi</taxon>
        <taxon>Dikarya</taxon>
        <taxon>Basidiomycota</taxon>
        <taxon>Agaricomycotina</taxon>
        <taxon>Agaricomycetes</taxon>
        <taxon>Agaricomycetidae</taxon>
        <taxon>Agaricales</taxon>
        <taxon>Marasmiineae</taxon>
        <taxon>Mycenaceae</taxon>
        <taxon>Mycena</taxon>
    </lineage>
</organism>
<protein>
    <submittedName>
        <fullName evidence="5">NmrA domain-containing protein</fullName>
    </submittedName>
</protein>
<evidence type="ECO:0000313" key="6">
    <source>
        <dbReference type="Proteomes" id="UP000636479"/>
    </source>
</evidence>
<dbReference type="AlphaFoldDB" id="A0A8H6TI55"/>
<evidence type="ECO:0000256" key="3">
    <source>
        <dbReference type="ARBA" id="ARBA00023002"/>
    </source>
</evidence>
<keyword evidence="6" id="KW-1185">Reference proteome</keyword>
<dbReference type="InterPro" id="IPR036291">
    <property type="entry name" value="NAD(P)-bd_dom_sf"/>
</dbReference>
<dbReference type="OrthoDB" id="419598at2759"/>
<dbReference type="GO" id="GO:0016491">
    <property type="term" value="F:oxidoreductase activity"/>
    <property type="evidence" value="ECO:0007669"/>
    <property type="project" value="UniProtKB-KW"/>
</dbReference>
<dbReference type="InterPro" id="IPR008030">
    <property type="entry name" value="NmrA-like"/>
</dbReference>
<feature type="domain" description="NmrA-like" evidence="4">
    <location>
        <begin position="4"/>
        <end position="249"/>
    </location>
</feature>
<evidence type="ECO:0000259" key="4">
    <source>
        <dbReference type="Pfam" id="PF05368"/>
    </source>
</evidence>
<keyword evidence="2" id="KW-0521">NADP</keyword>
<dbReference type="GeneID" id="59340794"/>
<dbReference type="Proteomes" id="UP000636479">
    <property type="component" value="Unassembled WGS sequence"/>
</dbReference>
<dbReference type="GO" id="GO:0005634">
    <property type="term" value="C:nucleus"/>
    <property type="evidence" value="ECO:0007669"/>
    <property type="project" value="TreeGrafter"/>
</dbReference>
<dbReference type="SUPFAM" id="SSF51735">
    <property type="entry name" value="NAD(P)-binding Rossmann-fold domains"/>
    <property type="match status" value="1"/>
</dbReference>
<evidence type="ECO:0000313" key="5">
    <source>
        <dbReference type="EMBL" id="KAF7316165.1"/>
    </source>
</evidence>
<keyword evidence="3" id="KW-0560">Oxidoreductase</keyword>
<dbReference type="InterPro" id="IPR051164">
    <property type="entry name" value="NmrA-like_oxidored"/>
</dbReference>
<reference evidence="5" key="1">
    <citation type="submission" date="2020-05" db="EMBL/GenBank/DDBJ databases">
        <title>Mycena genomes resolve the evolution of fungal bioluminescence.</title>
        <authorList>
            <person name="Tsai I.J."/>
        </authorList>
    </citation>
    <scope>NUCLEOTIDE SEQUENCE</scope>
    <source>
        <strain evidence="5">171206Taipei</strain>
    </source>
</reference>
<dbReference type="PANTHER" id="PTHR42748:SF30">
    <property type="entry name" value="NMRA-LIKE DOMAIN-CONTAINING PROTEIN"/>
    <property type="match status" value="1"/>
</dbReference>
<dbReference type="Gene3D" id="3.40.50.720">
    <property type="entry name" value="NAD(P)-binding Rossmann-like Domain"/>
    <property type="match status" value="1"/>
</dbReference>